<proteinExistence type="predicted"/>
<dbReference type="EMBL" id="CP001778">
    <property type="protein sequence ID" value="ADD40352.1"/>
    <property type="molecule type" value="Genomic_DNA"/>
</dbReference>
<protein>
    <submittedName>
        <fullName evidence="2">Uncharacterized protein</fullName>
    </submittedName>
</protein>
<gene>
    <name evidence="2" type="ordered locus">Snas_0639</name>
</gene>
<dbReference type="eggNOG" id="COG2931">
    <property type="taxonomic scope" value="Bacteria"/>
</dbReference>
<reference evidence="2 3" key="1">
    <citation type="journal article" date="2009" name="Stand. Genomic Sci.">
        <title>Complete genome sequence of Stackebrandtia nassauensis type strain (LLR-40K-21).</title>
        <authorList>
            <person name="Munk C."/>
            <person name="Lapidus A."/>
            <person name="Copeland A."/>
            <person name="Jando M."/>
            <person name="Mayilraj S."/>
            <person name="Glavina Del Rio T."/>
            <person name="Nolan M."/>
            <person name="Chen F."/>
            <person name="Lucas S."/>
            <person name="Tice H."/>
            <person name="Cheng J.F."/>
            <person name="Han C."/>
            <person name="Detter J.C."/>
            <person name="Bruce D."/>
            <person name="Goodwin L."/>
            <person name="Chain P."/>
            <person name="Pitluck S."/>
            <person name="Goker M."/>
            <person name="Ovchinikova G."/>
            <person name="Pati A."/>
            <person name="Ivanova N."/>
            <person name="Mavromatis K."/>
            <person name="Chen A."/>
            <person name="Palaniappan K."/>
            <person name="Land M."/>
            <person name="Hauser L."/>
            <person name="Chang Y.J."/>
            <person name="Jeffries C.D."/>
            <person name="Bristow J."/>
            <person name="Eisen J.A."/>
            <person name="Markowitz V."/>
            <person name="Hugenholtz P."/>
            <person name="Kyrpides N.C."/>
            <person name="Klenk H.P."/>
        </authorList>
    </citation>
    <scope>NUCLEOTIDE SEQUENCE [LARGE SCALE GENOMIC DNA]</scope>
    <source>
        <strain evidence="3">DSM 44728 / CIP 108903 / NRRL B-16338 / NBRC 102104 / LLR-40K-21</strain>
    </source>
</reference>
<evidence type="ECO:0000313" key="2">
    <source>
        <dbReference type="EMBL" id="ADD40352.1"/>
    </source>
</evidence>
<accession>D3Q6V3</accession>
<keyword evidence="3" id="KW-1185">Reference proteome</keyword>
<dbReference type="OrthoDB" id="4509678at2"/>
<feature type="region of interest" description="Disordered" evidence="1">
    <location>
        <begin position="424"/>
        <end position="468"/>
    </location>
</feature>
<dbReference type="STRING" id="446470.Snas_0639"/>
<evidence type="ECO:0000256" key="1">
    <source>
        <dbReference type="SAM" id="MobiDB-lite"/>
    </source>
</evidence>
<dbReference type="HOGENOM" id="CLU_042397_0_0_11"/>
<name>D3Q6V3_STANL</name>
<dbReference type="AlphaFoldDB" id="D3Q6V3"/>
<dbReference type="RefSeq" id="WP_013015923.1">
    <property type="nucleotide sequence ID" value="NC_013947.1"/>
</dbReference>
<evidence type="ECO:0000313" key="3">
    <source>
        <dbReference type="Proteomes" id="UP000000844"/>
    </source>
</evidence>
<sequence>MVTYSQLVNMDTSKLSGAAEAAGGLSSTLSTRAGEVQTSAQIPGGMWAGVDASAASGLLETQPSPLFDASDVFRSSRAALEDLVVDLEAAKTKLTDAQDLVAGTGITIGPDGTVTTPVVESATAADRNAQLAQQARELIDEALKLADHADQTAVSTLTTAGLRMNAPDFAGPTDPGIAAAQAEAFRKTLGRLPMSETDWQLAAALDPTSRLDKNGGQDAVVAVGRITPRPGEGLVRIGLYIPSSEVFNLPNYDKGDNRGMNPNFSPEDTRVTLYVDYETGTVLARQNPSVDTSGEVRVGTPEVQVQESTNGAVRIQYDAANPFAPPGSDVTGHSVKGDITVTPGTGDDAPRIDGTIGDYPAFEAYHDTNDGPTTTIIQDPADNEGTFGPLIELPTNHEIGAGQGPATQFQQWRPLSGEYWQVDPTAPPAPSIDLGDPANPPKATPYEPFGGDSVHPDVPGVPSGGPMI</sequence>
<dbReference type="Proteomes" id="UP000000844">
    <property type="component" value="Chromosome"/>
</dbReference>
<dbReference type="KEGG" id="sna:Snas_0639"/>
<organism evidence="2 3">
    <name type="scientific">Stackebrandtia nassauensis (strain DSM 44728 / CIP 108903 / NRRL B-16338 / NBRC 102104 / LLR-40K-21)</name>
    <dbReference type="NCBI Taxonomy" id="446470"/>
    <lineage>
        <taxon>Bacteria</taxon>
        <taxon>Bacillati</taxon>
        <taxon>Actinomycetota</taxon>
        <taxon>Actinomycetes</taxon>
        <taxon>Glycomycetales</taxon>
        <taxon>Glycomycetaceae</taxon>
        <taxon>Stackebrandtia</taxon>
    </lineage>
</organism>